<comment type="similarity">
    <text evidence="1">Belongs to the short-chain dehydrogenases/reductases (SDR) family.</text>
</comment>
<dbReference type="OMA" id="KRWYERY"/>
<dbReference type="InParanoid" id="W3WV20"/>
<protein>
    <submittedName>
        <fullName evidence="3">Uncharacterized protein</fullName>
    </submittedName>
</protein>
<evidence type="ECO:0000256" key="1">
    <source>
        <dbReference type="ARBA" id="ARBA00006484"/>
    </source>
</evidence>
<reference evidence="4" key="1">
    <citation type="journal article" date="2015" name="BMC Genomics">
        <title>Genomic and transcriptomic analysis of the endophytic fungus Pestalotiopsis fici reveals its lifestyle and high potential for synthesis of natural products.</title>
        <authorList>
            <person name="Wang X."/>
            <person name="Zhang X."/>
            <person name="Liu L."/>
            <person name="Xiang M."/>
            <person name="Wang W."/>
            <person name="Sun X."/>
            <person name="Che Y."/>
            <person name="Guo L."/>
            <person name="Liu G."/>
            <person name="Guo L."/>
            <person name="Wang C."/>
            <person name="Yin W.B."/>
            <person name="Stadler M."/>
            <person name="Zhang X."/>
            <person name="Liu X."/>
        </authorList>
    </citation>
    <scope>NUCLEOTIDE SEQUENCE [LARGE SCALE GENOMIC DNA]</scope>
    <source>
        <strain evidence="4">W106-1 / CGMCC3.15140</strain>
    </source>
</reference>
<dbReference type="HOGENOM" id="CLU_010194_44_0_1"/>
<keyword evidence="4" id="KW-1185">Reference proteome</keyword>
<dbReference type="EMBL" id="KI912115">
    <property type="protein sequence ID" value="ETS77713.1"/>
    <property type="molecule type" value="Genomic_DNA"/>
</dbReference>
<dbReference type="Gene3D" id="3.40.50.720">
    <property type="entry name" value="NAD(P)-binding Rossmann-like Domain"/>
    <property type="match status" value="1"/>
</dbReference>
<organism evidence="3 4">
    <name type="scientific">Pestalotiopsis fici (strain W106-1 / CGMCC3.15140)</name>
    <dbReference type="NCBI Taxonomy" id="1229662"/>
    <lineage>
        <taxon>Eukaryota</taxon>
        <taxon>Fungi</taxon>
        <taxon>Dikarya</taxon>
        <taxon>Ascomycota</taxon>
        <taxon>Pezizomycotina</taxon>
        <taxon>Sordariomycetes</taxon>
        <taxon>Xylariomycetidae</taxon>
        <taxon>Amphisphaeriales</taxon>
        <taxon>Sporocadaceae</taxon>
        <taxon>Pestalotiopsis</taxon>
    </lineage>
</organism>
<dbReference type="GO" id="GO:0016491">
    <property type="term" value="F:oxidoreductase activity"/>
    <property type="evidence" value="ECO:0007669"/>
    <property type="project" value="UniProtKB-KW"/>
</dbReference>
<evidence type="ECO:0000313" key="3">
    <source>
        <dbReference type="EMBL" id="ETS77713.1"/>
    </source>
</evidence>
<gene>
    <name evidence="3" type="ORF">PFICI_09775</name>
</gene>
<dbReference type="PANTHER" id="PTHR24320:SF283">
    <property type="entry name" value="RETINOL DEHYDROGENASE 11"/>
    <property type="match status" value="1"/>
</dbReference>
<dbReference type="SUPFAM" id="SSF51735">
    <property type="entry name" value="NAD(P)-binding Rossmann-fold domains"/>
    <property type="match status" value="1"/>
</dbReference>
<accession>W3WV20</accession>
<dbReference type="OrthoDB" id="191139at2759"/>
<dbReference type="PANTHER" id="PTHR24320">
    <property type="entry name" value="RETINOL DEHYDROGENASE"/>
    <property type="match status" value="1"/>
</dbReference>
<dbReference type="eggNOG" id="KOG1208">
    <property type="taxonomic scope" value="Eukaryota"/>
</dbReference>
<dbReference type="STRING" id="1229662.W3WV20"/>
<dbReference type="RefSeq" id="XP_007836547.1">
    <property type="nucleotide sequence ID" value="XM_007838356.1"/>
</dbReference>
<dbReference type="KEGG" id="pfy:PFICI_09775"/>
<name>W3WV20_PESFW</name>
<dbReference type="Proteomes" id="UP000030651">
    <property type="component" value="Unassembled WGS sequence"/>
</dbReference>
<dbReference type="AlphaFoldDB" id="W3WV20"/>
<proteinExistence type="inferred from homology"/>
<keyword evidence="2" id="KW-0560">Oxidoreductase</keyword>
<evidence type="ECO:0000313" key="4">
    <source>
        <dbReference type="Proteomes" id="UP000030651"/>
    </source>
</evidence>
<dbReference type="Pfam" id="PF00106">
    <property type="entry name" value="adh_short"/>
    <property type="match status" value="1"/>
</dbReference>
<dbReference type="GeneID" id="19274788"/>
<evidence type="ECO:0000256" key="2">
    <source>
        <dbReference type="ARBA" id="ARBA00023002"/>
    </source>
</evidence>
<sequence length="360" mass="39189">MTATTHSEFNDQTEALEVANAFADSVRGKTVLVLGVNRLGLGFTTAEAFASQTPAHLIIASRTPSKIQECIDALEKEYPDVNYRLLQIDLSKQKSVRTAAAEVLSWDDIPTIDIVVQNGGTMGIEERTLTEEGIELHLATNHVGNFLFANLIMPKLIKAAERNPVPGATRVISVSSGSPQMSVMRWSDLTFETKNCDLPESEQPNYGFLKMAGCADPENQSYIPWEGYNQSKVANLLFAIGLSARVYDKHGILSVAVHPGVIVTELGRRIPPEGLAAVVEMEKAGLINRKNQQAGSSTSLVAALDPKLGKPEPKDGKENYGAMLSNCQIWDGVKPLASSSSEAEKLWKWSEEVVGEQFAY</sequence>
<dbReference type="InterPro" id="IPR036291">
    <property type="entry name" value="NAD(P)-bd_dom_sf"/>
</dbReference>
<dbReference type="InterPro" id="IPR002347">
    <property type="entry name" value="SDR_fam"/>
</dbReference>